<reference evidence="2" key="1">
    <citation type="submission" date="2022-11" db="UniProtKB">
        <authorList>
            <consortium name="WormBaseParasite"/>
        </authorList>
    </citation>
    <scope>IDENTIFICATION</scope>
</reference>
<name>A0AC35FK58_9BILA</name>
<dbReference type="WBParaSite" id="PS1159_v2.g1829.t1">
    <property type="protein sequence ID" value="PS1159_v2.g1829.t1"/>
    <property type="gene ID" value="PS1159_v2.g1829"/>
</dbReference>
<protein>
    <submittedName>
        <fullName evidence="2">Uncharacterized protein</fullName>
    </submittedName>
</protein>
<proteinExistence type="predicted"/>
<organism evidence="1 2">
    <name type="scientific">Panagrolaimus sp. PS1159</name>
    <dbReference type="NCBI Taxonomy" id="55785"/>
    <lineage>
        <taxon>Eukaryota</taxon>
        <taxon>Metazoa</taxon>
        <taxon>Ecdysozoa</taxon>
        <taxon>Nematoda</taxon>
        <taxon>Chromadorea</taxon>
        <taxon>Rhabditida</taxon>
        <taxon>Tylenchina</taxon>
        <taxon>Panagrolaimomorpha</taxon>
        <taxon>Panagrolaimoidea</taxon>
        <taxon>Panagrolaimidae</taxon>
        <taxon>Panagrolaimus</taxon>
    </lineage>
</organism>
<evidence type="ECO:0000313" key="1">
    <source>
        <dbReference type="Proteomes" id="UP000887580"/>
    </source>
</evidence>
<dbReference type="Proteomes" id="UP000887580">
    <property type="component" value="Unplaced"/>
</dbReference>
<sequence length="319" mass="36464">MRLNIFLLLFFVAVFIFETAAEQCKNAYGTYGPPNNKLIKPRDSGQYNRFYNDYTTYVIIRKDPITIWLKIPDPDTLDFFIKFKVMGEWKFADNLYIQLFGRSDDRCSFQHTETGQYGTSETKSMFIEYGACECDPYELYDDEEGSYMSYIPVKLWTDNIVYEVSFEQDGGSMEMYLDEEEAKKWNSQPQQPPHESSMKTPSKNGKELPFAAAQTNEFNCDDDGFPLWLLILVIILNIILAIILILLIVFAYRGTKKMKTVIAKKKKPKAAGVSKQGAPSPIPTTPTPNAAAATKDKKKIEKSTNRIIATTNLMQKEIT</sequence>
<evidence type="ECO:0000313" key="2">
    <source>
        <dbReference type="WBParaSite" id="PS1159_v2.g1829.t1"/>
    </source>
</evidence>
<accession>A0AC35FK58</accession>